<feature type="transmembrane region" description="Helical" evidence="2">
    <location>
        <begin position="149"/>
        <end position="174"/>
    </location>
</feature>
<gene>
    <name evidence="3" type="ORF">Esi_0121_0061</name>
</gene>
<dbReference type="PANTHER" id="PTHR13593:SF140">
    <property type="entry name" value="PLC-LIKE PHOSPHODIESTERASE"/>
    <property type="match status" value="1"/>
</dbReference>
<dbReference type="AlphaFoldDB" id="D8LDQ3"/>
<accession>D8LDQ3</accession>
<organism evidence="3 4">
    <name type="scientific">Ectocarpus siliculosus</name>
    <name type="common">Brown alga</name>
    <name type="synonym">Conferva siliculosa</name>
    <dbReference type="NCBI Taxonomy" id="2880"/>
    <lineage>
        <taxon>Eukaryota</taxon>
        <taxon>Sar</taxon>
        <taxon>Stramenopiles</taxon>
        <taxon>Ochrophyta</taxon>
        <taxon>PX clade</taxon>
        <taxon>Phaeophyceae</taxon>
        <taxon>Ectocarpales</taxon>
        <taxon>Ectocarpaceae</taxon>
        <taxon>Ectocarpus</taxon>
    </lineage>
</organism>
<dbReference type="Pfam" id="PF16670">
    <property type="entry name" value="PI-PLC-C1"/>
    <property type="match status" value="2"/>
</dbReference>
<evidence type="ECO:0000313" key="4">
    <source>
        <dbReference type="Proteomes" id="UP000002630"/>
    </source>
</evidence>
<keyword evidence="2" id="KW-0812">Transmembrane</keyword>
<feature type="region of interest" description="Disordered" evidence="1">
    <location>
        <begin position="1"/>
        <end position="23"/>
    </location>
</feature>
<protein>
    <recommendedName>
        <fullName evidence="5">Phosphatidylinositol-specific phospholipase C X domain-containing protein</fullName>
    </recommendedName>
</protein>
<keyword evidence="2" id="KW-1133">Transmembrane helix</keyword>
<dbReference type="EMBL" id="FN649758">
    <property type="protein sequence ID" value="CBN78460.1"/>
    <property type="molecule type" value="Genomic_DNA"/>
</dbReference>
<evidence type="ECO:0008006" key="5">
    <source>
        <dbReference type="Google" id="ProtNLM"/>
    </source>
</evidence>
<evidence type="ECO:0000313" key="3">
    <source>
        <dbReference type="EMBL" id="CBN78460.1"/>
    </source>
</evidence>
<dbReference type="eggNOG" id="ENOG502S79Z">
    <property type="taxonomic scope" value="Eukaryota"/>
</dbReference>
<evidence type="ECO:0000256" key="2">
    <source>
        <dbReference type="SAM" id="Phobius"/>
    </source>
</evidence>
<name>D8LDQ3_ECTSI</name>
<dbReference type="InterPro" id="IPR051057">
    <property type="entry name" value="PI-PLC_domain"/>
</dbReference>
<sequence>MAAEAAKATHSQRQQIVDPMPPSFMGSGKTAICHGDVCETGTMVVTTSGVSSAPRQLAPTLSPRSAATPLAPSSLDDSLVSPQHELSRDEEEGNPCLLRVCSSTAGRSDDSGTESAGAGYRFPPLFAFSSWRTRWPAVCGRRLLAALKFAWTTAMVTVTLLLALLAVAIFFWALSPVCTSCVRSSGQLPSSVVPAADEQGTSTLYINQLQVIGTHNSYHRRTYVPALSDYWDYHYPSLTAQLDAGIRHLELDIHYDWKTGRWFVFHLSILDAVSSCNCLSVCLAEVREWSDTHPTHHILFIEIELKLTGDFLQLCGEKTPDADHTAFRAMQETVIDEFPLDRILTPREVRGDYETLTEAVTATTSASELFVPTTISSTSAESSGSGGVAREGMAGGWPLVDETRGKVLFIVDYQTTNILCRPSVRKALPKDETVFFERTPLTEISHSDLLAFGETRNSGVIEGMVRSGIIVRNRIPNHDWDSRSDSEEDGEEPRLTYIVDTPAQLVVYDDLRVVQHGNAQHEEKDGVATPLRCRSRYERKAGFSPPPPLMLICYLSPGKSSAIVGLCRARRKEQSGCVK</sequence>
<keyword evidence="4" id="KW-1185">Reference proteome</keyword>
<dbReference type="PANTHER" id="PTHR13593">
    <property type="match status" value="1"/>
</dbReference>
<proteinExistence type="predicted"/>
<feature type="region of interest" description="Disordered" evidence="1">
    <location>
        <begin position="51"/>
        <end position="92"/>
    </location>
</feature>
<dbReference type="GO" id="GO:0006629">
    <property type="term" value="P:lipid metabolic process"/>
    <property type="evidence" value="ECO:0007669"/>
    <property type="project" value="InterPro"/>
</dbReference>
<dbReference type="Gene3D" id="3.20.20.190">
    <property type="entry name" value="Phosphatidylinositol (PI) phosphodiesterase"/>
    <property type="match status" value="1"/>
</dbReference>
<dbReference type="STRING" id="2880.D8LDQ3"/>
<dbReference type="GO" id="GO:0008081">
    <property type="term" value="F:phosphoric diester hydrolase activity"/>
    <property type="evidence" value="ECO:0007669"/>
    <property type="project" value="InterPro"/>
</dbReference>
<evidence type="ECO:0000256" key="1">
    <source>
        <dbReference type="SAM" id="MobiDB-lite"/>
    </source>
</evidence>
<dbReference type="SUPFAM" id="SSF51695">
    <property type="entry name" value="PLC-like phosphodiesterases"/>
    <property type="match status" value="1"/>
</dbReference>
<dbReference type="EMBL" id="FN647885">
    <property type="protein sequence ID" value="CBN78460.1"/>
    <property type="molecule type" value="Genomic_DNA"/>
</dbReference>
<dbReference type="InterPro" id="IPR017946">
    <property type="entry name" value="PLC-like_Pdiesterase_TIM-brl"/>
</dbReference>
<keyword evidence="2" id="KW-0472">Membrane</keyword>
<dbReference type="InterPro" id="IPR032075">
    <property type="entry name" value="PI-PLC-C1"/>
</dbReference>
<dbReference type="InParanoid" id="D8LDQ3"/>
<reference evidence="3 4" key="1">
    <citation type="journal article" date="2010" name="Nature">
        <title>The Ectocarpus genome and the independent evolution of multicellularity in brown algae.</title>
        <authorList>
            <person name="Cock J.M."/>
            <person name="Sterck L."/>
            <person name="Rouze P."/>
            <person name="Scornet D."/>
            <person name="Allen A.E."/>
            <person name="Amoutzias G."/>
            <person name="Anthouard V."/>
            <person name="Artiguenave F."/>
            <person name="Aury J.M."/>
            <person name="Badger J.H."/>
            <person name="Beszteri B."/>
            <person name="Billiau K."/>
            <person name="Bonnet E."/>
            <person name="Bothwell J.H."/>
            <person name="Bowler C."/>
            <person name="Boyen C."/>
            <person name="Brownlee C."/>
            <person name="Carrano C.J."/>
            <person name="Charrier B."/>
            <person name="Cho G.Y."/>
            <person name="Coelho S.M."/>
            <person name="Collen J."/>
            <person name="Corre E."/>
            <person name="Da Silva C."/>
            <person name="Delage L."/>
            <person name="Delaroque N."/>
            <person name="Dittami S.M."/>
            <person name="Doulbeau S."/>
            <person name="Elias M."/>
            <person name="Farnham G."/>
            <person name="Gachon C.M."/>
            <person name="Gschloessl B."/>
            <person name="Heesch S."/>
            <person name="Jabbari K."/>
            <person name="Jubin C."/>
            <person name="Kawai H."/>
            <person name="Kimura K."/>
            <person name="Kloareg B."/>
            <person name="Kupper F.C."/>
            <person name="Lang D."/>
            <person name="Le Bail A."/>
            <person name="Leblanc C."/>
            <person name="Lerouge P."/>
            <person name="Lohr M."/>
            <person name="Lopez P.J."/>
            <person name="Martens C."/>
            <person name="Maumus F."/>
            <person name="Michel G."/>
            <person name="Miranda-Saavedra D."/>
            <person name="Morales J."/>
            <person name="Moreau H."/>
            <person name="Motomura T."/>
            <person name="Nagasato C."/>
            <person name="Napoli C.A."/>
            <person name="Nelson D.R."/>
            <person name="Nyvall-Collen P."/>
            <person name="Peters A.F."/>
            <person name="Pommier C."/>
            <person name="Potin P."/>
            <person name="Poulain J."/>
            <person name="Quesneville H."/>
            <person name="Read B."/>
            <person name="Rensing S.A."/>
            <person name="Ritter A."/>
            <person name="Rousvoal S."/>
            <person name="Samanta M."/>
            <person name="Samson G."/>
            <person name="Schroeder D.C."/>
            <person name="Segurens B."/>
            <person name="Strittmatter M."/>
            <person name="Tonon T."/>
            <person name="Tregear J.W."/>
            <person name="Valentin K."/>
            <person name="von Dassow P."/>
            <person name="Yamagishi T."/>
            <person name="Van de Peer Y."/>
            <person name="Wincker P."/>
        </authorList>
    </citation>
    <scope>NUCLEOTIDE SEQUENCE [LARGE SCALE GENOMIC DNA]</scope>
    <source>
        <strain evidence="4">Ec32 / CCAP1310/4</strain>
    </source>
</reference>
<dbReference type="Proteomes" id="UP000002630">
    <property type="component" value="Linkage Group LG33"/>
</dbReference>
<dbReference type="OrthoDB" id="2017497at2759"/>